<dbReference type="RefSeq" id="WP_010939044.1">
    <property type="nucleotide sequence ID" value="NC_002937.3"/>
</dbReference>
<dbReference type="AlphaFoldDB" id="Q72B80"/>
<organism evidence="1 2">
    <name type="scientific">Nitratidesulfovibrio vulgaris (strain ATCC 29579 / DSM 644 / CCUG 34227 / NCIMB 8303 / VKM B-1760 / Hildenborough)</name>
    <name type="common">Desulfovibrio vulgaris</name>
    <dbReference type="NCBI Taxonomy" id="882"/>
    <lineage>
        <taxon>Bacteria</taxon>
        <taxon>Pseudomonadati</taxon>
        <taxon>Thermodesulfobacteriota</taxon>
        <taxon>Desulfovibrionia</taxon>
        <taxon>Desulfovibrionales</taxon>
        <taxon>Desulfovibrionaceae</taxon>
        <taxon>Nitratidesulfovibrio</taxon>
    </lineage>
</organism>
<dbReference type="KEGG" id="dvu:DVU_1756"/>
<protein>
    <recommendedName>
        <fullName evidence="3">Helix-turn-helix domain-containing protein</fullName>
    </recommendedName>
</protein>
<dbReference type="EMBL" id="AE017285">
    <property type="protein sequence ID" value="AAS96233.1"/>
    <property type="molecule type" value="Genomic_DNA"/>
</dbReference>
<dbReference type="HOGENOM" id="CLU_2478350_0_0_7"/>
<evidence type="ECO:0000313" key="2">
    <source>
        <dbReference type="Proteomes" id="UP000002194"/>
    </source>
</evidence>
<dbReference type="OrthoDB" id="9943478at2"/>
<name>Q72B80_NITV2</name>
<dbReference type="Proteomes" id="UP000002194">
    <property type="component" value="Chromosome"/>
</dbReference>
<evidence type="ECO:0000313" key="1">
    <source>
        <dbReference type="EMBL" id="AAS96233.1"/>
    </source>
</evidence>
<reference evidence="1 2" key="1">
    <citation type="journal article" date="2004" name="Nat. Biotechnol.">
        <title>The genome sequence of the anaerobic, sulfate-reducing bacterium Desulfovibrio vulgaris Hildenborough.</title>
        <authorList>
            <person name="Heidelberg J.F."/>
            <person name="Seshadri R."/>
            <person name="Haveman S.A."/>
            <person name="Hemme C.L."/>
            <person name="Paulsen I.T."/>
            <person name="Kolonay J.F."/>
            <person name="Eisen J.A."/>
            <person name="Ward N."/>
            <person name="Methe B."/>
            <person name="Brinkac L.M."/>
            <person name="Daugherty S.C."/>
            <person name="Deboy R.T."/>
            <person name="Dodson R.J."/>
            <person name="Durkin A.S."/>
            <person name="Madupu R."/>
            <person name="Nelson W.C."/>
            <person name="Sullivan S.A."/>
            <person name="Fouts D."/>
            <person name="Haft D.H."/>
            <person name="Selengut J."/>
            <person name="Peterson J.D."/>
            <person name="Davidsen T.M."/>
            <person name="Zafar N."/>
            <person name="Zhou L."/>
            <person name="Radune D."/>
            <person name="Dimitrov G."/>
            <person name="Hance M."/>
            <person name="Tran K."/>
            <person name="Khouri H."/>
            <person name="Gill J."/>
            <person name="Utterback T.R."/>
            <person name="Feldblyum T.V."/>
            <person name="Wall J.D."/>
            <person name="Voordouw G."/>
            <person name="Fraser C.M."/>
        </authorList>
    </citation>
    <scope>NUCLEOTIDE SEQUENCE [LARGE SCALE GENOMIC DNA]</scope>
    <source>
        <strain evidence="2">ATCC 29579 / DSM 644 / NCIMB 8303 / VKM B-1760 / Hildenborough</strain>
    </source>
</reference>
<dbReference type="EnsemblBacteria" id="AAS96233">
    <property type="protein sequence ID" value="AAS96233"/>
    <property type="gene ID" value="DVU_1756"/>
</dbReference>
<gene>
    <name evidence="1" type="ordered locus">DVU_1756</name>
</gene>
<keyword evidence="2" id="KW-1185">Reference proteome</keyword>
<dbReference type="PaxDb" id="882-DVU_1756"/>
<evidence type="ECO:0008006" key="3">
    <source>
        <dbReference type="Google" id="ProtNLM"/>
    </source>
</evidence>
<dbReference type="PATRIC" id="fig|882.5.peg.1615"/>
<accession>Q72B80</accession>
<proteinExistence type="predicted"/>
<sequence>MQQTQDQFDEAVTKAFRDAAETQRILSLPYITATEAAKVYPIGKSTLDKMRAKRTGPVYFHVSGKANAFYTHEDIRTWLNKHRQRVM</sequence>